<feature type="region of interest" description="Disordered" evidence="2">
    <location>
        <begin position="1"/>
        <end position="26"/>
    </location>
</feature>
<organism evidence="4 5">
    <name type="scientific">Alligator mississippiensis</name>
    <name type="common">American alligator</name>
    <dbReference type="NCBI Taxonomy" id="8496"/>
    <lineage>
        <taxon>Eukaryota</taxon>
        <taxon>Metazoa</taxon>
        <taxon>Chordata</taxon>
        <taxon>Craniata</taxon>
        <taxon>Vertebrata</taxon>
        <taxon>Euteleostomi</taxon>
        <taxon>Archelosauria</taxon>
        <taxon>Archosauria</taxon>
        <taxon>Crocodylia</taxon>
        <taxon>Alligatoridae</taxon>
        <taxon>Alligatorinae</taxon>
        <taxon>Alligator</taxon>
    </lineage>
</organism>
<accession>A0A151N8Z4</accession>
<feature type="transmembrane region" description="Helical" evidence="3">
    <location>
        <begin position="37"/>
        <end position="56"/>
    </location>
</feature>
<evidence type="ECO:0000256" key="3">
    <source>
        <dbReference type="SAM" id="Phobius"/>
    </source>
</evidence>
<dbReference type="EMBL" id="AKHW03003787">
    <property type="protein sequence ID" value="KYO33227.1"/>
    <property type="molecule type" value="Genomic_DNA"/>
</dbReference>
<sequence length="105" mass="12078">MEKVRNKYKNRNVDKKEAIRQPTGKGKETMEININRVPRVSALGLISLGILFNVFINDLSSYSRMKVANDAKFVGMVNTEEDRNIMQKELDDLEGRSNEKLDECQ</sequence>
<gene>
    <name evidence="4" type="ORF">Y1Q_0014997</name>
</gene>
<evidence type="ECO:0000256" key="2">
    <source>
        <dbReference type="SAM" id="MobiDB-lite"/>
    </source>
</evidence>
<reference evidence="4 5" key="1">
    <citation type="journal article" date="2012" name="Genome Biol.">
        <title>Sequencing three crocodilian genomes to illuminate the evolution of archosaurs and amniotes.</title>
        <authorList>
            <person name="St John J.A."/>
            <person name="Braun E.L."/>
            <person name="Isberg S.R."/>
            <person name="Miles L.G."/>
            <person name="Chong A.Y."/>
            <person name="Gongora J."/>
            <person name="Dalzell P."/>
            <person name="Moran C."/>
            <person name="Bed'hom B."/>
            <person name="Abzhanov A."/>
            <person name="Burgess S.C."/>
            <person name="Cooksey A.M."/>
            <person name="Castoe T.A."/>
            <person name="Crawford N.G."/>
            <person name="Densmore L.D."/>
            <person name="Drew J.C."/>
            <person name="Edwards S.V."/>
            <person name="Faircloth B.C."/>
            <person name="Fujita M.K."/>
            <person name="Greenwold M.J."/>
            <person name="Hoffmann F.G."/>
            <person name="Howard J.M."/>
            <person name="Iguchi T."/>
            <person name="Janes D.E."/>
            <person name="Khan S.Y."/>
            <person name="Kohno S."/>
            <person name="de Koning A.J."/>
            <person name="Lance S.L."/>
            <person name="McCarthy F.M."/>
            <person name="McCormack J.E."/>
            <person name="Merchant M.E."/>
            <person name="Peterson D.G."/>
            <person name="Pollock D.D."/>
            <person name="Pourmand N."/>
            <person name="Raney B.J."/>
            <person name="Roessler K.A."/>
            <person name="Sanford J.R."/>
            <person name="Sawyer R.H."/>
            <person name="Schmidt C.J."/>
            <person name="Triplett E.W."/>
            <person name="Tuberville T.D."/>
            <person name="Venegas-Anaya M."/>
            <person name="Howard J.T."/>
            <person name="Jarvis E.D."/>
            <person name="Guillette L.J.Jr."/>
            <person name="Glenn T.C."/>
            <person name="Green R.E."/>
            <person name="Ray D.A."/>
        </authorList>
    </citation>
    <scope>NUCLEOTIDE SEQUENCE [LARGE SCALE GENOMIC DNA]</scope>
    <source>
        <strain evidence="4">KSC_2009_1</strain>
    </source>
</reference>
<feature type="coiled-coil region" evidence="1">
    <location>
        <begin position="76"/>
        <end position="103"/>
    </location>
</feature>
<evidence type="ECO:0000256" key="1">
    <source>
        <dbReference type="SAM" id="Coils"/>
    </source>
</evidence>
<comment type="caution">
    <text evidence="4">The sequence shown here is derived from an EMBL/GenBank/DDBJ whole genome shotgun (WGS) entry which is preliminary data.</text>
</comment>
<keyword evidence="1" id="KW-0175">Coiled coil</keyword>
<evidence type="ECO:0000313" key="5">
    <source>
        <dbReference type="Proteomes" id="UP000050525"/>
    </source>
</evidence>
<name>A0A151N8Z4_ALLMI</name>
<keyword evidence="3" id="KW-0812">Transmembrane</keyword>
<proteinExistence type="predicted"/>
<dbReference type="Proteomes" id="UP000050525">
    <property type="component" value="Unassembled WGS sequence"/>
</dbReference>
<keyword evidence="3" id="KW-0472">Membrane</keyword>
<dbReference type="AlphaFoldDB" id="A0A151N8Z4"/>
<keyword evidence="5" id="KW-1185">Reference proteome</keyword>
<keyword evidence="3" id="KW-1133">Transmembrane helix</keyword>
<protein>
    <submittedName>
        <fullName evidence="4">Uncharacterized protein</fullName>
    </submittedName>
</protein>
<evidence type="ECO:0000313" key="4">
    <source>
        <dbReference type="EMBL" id="KYO33227.1"/>
    </source>
</evidence>